<proteinExistence type="predicted"/>
<evidence type="ECO:0000313" key="2">
    <source>
        <dbReference type="EMBL" id="GAI92592.1"/>
    </source>
</evidence>
<sequence length="32" mass="3667">LTSTQIYTHPNEQDKHKAIENMDRTEGSPDPI</sequence>
<dbReference type="EMBL" id="BARW01015253">
    <property type="protein sequence ID" value="GAI92592.1"/>
    <property type="molecule type" value="Genomic_DNA"/>
</dbReference>
<dbReference type="AlphaFoldDB" id="X1SHU8"/>
<accession>X1SHU8</accession>
<protein>
    <submittedName>
        <fullName evidence="2">Uncharacterized protein</fullName>
    </submittedName>
</protein>
<feature type="compositionally biased region" description="Polar residues" evidence="1">
    <location>
        <begin position="1"/>
        <end position="10"/>
    </location>
</feature>
<feature type="compositionally biased region" description="Basic and acidic residues" evidence="1">
    <location>
        <begin position="11"/>
        <end position="32"/>
    </location>
</feature>
<comment type="caution">
    <text evidence="2">The sequence shown here is derived from an EMBL/GenBank/DDBJ whole genome shotgun (WGS) entry which is preliminary data.</text>
</comment>
<feature type="region of interest" description="Disordered" evidence="1">
    <location>
        <begin position="1"/>
        <end position="32"/>
    </location>
</feature>
<feature type="non-terminal residue" evidence="2">
    <location>
        <position position="1"/>
    </location>
</feature>
<name>X1SHU8_9ZZZZ</name>
<reference evidence="2" key="1">
    <citation type="journal article" date="2014" name="Front. Microbiol.">
        <title>High frequency of phylogenetically diverse reductive dehalogenase-homologous genes in deep subseafloor sedimentary metagenomes.</title>
        <authorList>
            <person name="Kawai M."/>
            <person name="Futagami T."/>
            <person name="Toyoda A."/>
            <person name="Takaki Y."/>
            <person name="Nishi S."/>
            <person name="Hori S."/>
            <person name="Arai W."/>
            <person name="Tsubouchi T."/>
            <person name="Morono Y."/>
            <person name="Uchiyama I."/>
            <person name="Ito T."/>
            <person name="Fujiyama A."/>
            <person name="Inagaki F."/>
            <person name="Takami H."/>
        </authorList>
    </citation>
    <scope>NUCLEOTIDE SEQUENCE</scope>
    <source>
        <strain evidence="2">Expedition CK06-06</strain>
    </source>
</reference>
<gene>
    <name evidence="2" type="ORF">S12H4_26816</name>
</gene>
<evidence type="ECO:0000256" key="1">
    <source>
        <dbReference type="SAM" id="MobiDB-lite"/>
    </source>
</evidence>
<organism evidence="2">
    <name type="scientific">marine sediment metagenome</name>
    <dbReference type="NCBI Taxonomy" id="412755"/>
    <lineage>
        <taxon>unclassified sequences</taxon>
        <taxon>metagenomes</taxon>
        <taxon>ecological metagenomes</taxon>
    </lineage>
</organism>